<name>A0A0F9BH59_9ZZZZ</name>
<evidence type="ECO:0000256" key="1">
    <source>
        <dbReference type="SAM" id="MobiDB-lite"/>
    </source>
</evidence>
<organism evidence="2">
    <name type="scientific">marine sediment metagenome</name>
    <dbReference type="NCBI Taxonomy" id="412755"/>
    <lineage>
        <taxon>unclassified sequences</taxon>
        <taxon>metagenomes</taxon>
        <taxon>ecological metagenomes</taxon>
    </lineage>
</organism>
<evidence type="ECO:0000313" key="2">
    <source>
        <dbReference type="EMBL" id="KKL13157.1"/>
    </source>
</evidence>
<accession>A0A0F9BH59</accession>
<protein>
    <submittedName>
        <fullName evidence="2">Uncharacterized protein</fullName>
    </submittedName>
</protein>
<dbReference type="AlphaFoldDB" id="A0A0F9BH59"/>
<feature type="region of interest" description="Disordered" evidence="1">
    <location>
        <begin position="1"/>
        <end position="32"/>
    </location>
</feature>
<comment type="caution">
    <text evidence="2">The sequence shown here is derived from an EMBL/GenBank/DDBJ whole genome shotgun (WGS) entry which is preliminary data.</text>
</comment>
<sequence length="100" mass="11737">MTLKRNFNHSQEIDDNGQNSHAGKPTKVKVTRSGKPFKLVTQRLLNITDPKKLEAALNNLTDEQYQQFKKAREKSAGLAYINNSFHYVKWYHRAYLWLFP</sequence>
<gene>
    <name evidence="2" type="ORF">LCGC14_2528580</name>
</gene>
<reference evidence="2" key="1">
    <citation type="journal article" date="2015" name="Nature">
        <title>Complex archaea that bridge the gap between prokaryotes and eukaryotes.</title>
        <authorList>
            <person name="Spang A."/>
            <person name="Saw J.H."/>
            <person name="Jorgensen S.L."/>
            <person name="Zaremba-Niedzwiedzka K."/>
            <person name="Martijn J."/>
            <person name="Lind A.E."/>
            <person name="van Eijk R."/>
            <person name="Schleper C."/>
            <person name="Guy L."/>
            <person name="Ettema T.J."/>
        </authorList>
    </citation>
    <scope>NUCLEOTIDE SEQUENCE</scope>
</reference>
<feature type="non-terminal residue" evidence="2">
    <location>
        <position position="100"/>
    </location>
</feature>
<proteinExistence type="predicted"/>
<dbReference type="EMBL" id="LAZR01040974">
    <property type="protein sequence ID" value="KKL13157.1"/>
    <property type="molecule type" value="Genomic_DNA"/>
</dbReference>